<dbReference type="Proteomes" id="UP000013063">
    <property type="component" value="Unassembled WGS sequence"/>
</dbReference>
<name>R0EKC1_CAUVI</name>
<dbReference type="Gene3D" id="1.10.260.40">
    <property type="entry name" value="lambda repressor-like DNA-binding domains"/>
    <property type="match status" value="1"/>
</dbReference>
<protein>
    <recommendedName>
        <fullName evidence="1">HTH cro/C1-type domain-containing protein</fullName>
    </recommendedName>
</protein>
<accession>R0EKC1</accession>
<comment type="caution">
    <text evidence="2">The sequence shown here is derived from an EMBL/GenBank/DDBJ whole genome shotgun (WGS) entry which is preliminary data.</text>
</comment>
<dbReference type="InterPro" id="IPR001387">
    <property type="entry name" value="Cro/C1-type_HTH"/>
</dbReference>
<gene>
    <name evidence="2" type="ORF">OR37_02515</name>
</gene>
<keyword evidence="3" id="KW-1185">Reference proteome</keyword>
<evidence type="ECO:0000259" key="1">
    <source>
        <dbReference type="PROSITE" id="PS50943"/>
    </source>
</evidence>
<dbReference type="AlphaFoldDB" id="R0EKC1"/>
<dbReference type="SUPFAM" id="SSF47413">
    <property type="entry name" value="lambda repressor-like DNA-binding domains"/>
    <property type="match status" value="1"/>
</dbReference>
<dbReference type="GO" id="GO:0003677">
    <property type="term" value="F:DNA binding"/>
    <property type="evidence" value="ECO:0007669"/>
    <property type="project" value="InterPro"/>
</dbReference>
<reference evidence="2 3" key="1">
    <citation type="journal article" date="2013" name="Genome Announc.">
        <title>Draft Genome Sequence for Caulobacter sp. Strain OR37, a Bacterium Tolerant to Heavy Metals.</title>
        <authorList>
            <person name="Utturkar S.M."/>
            <person name="Bollmann A."/>
            <person name="Brzoska R.M."/>
            <person name="Klingeman D.M."/>
            <person name="Epstein S.E."/>
            <person name="Palumbo A.V."/>
            <person name="Brown S.D."/>
        </authorList>
    </citation>
    <scope>NUCLEOTIDE SEQUENCE [LARGE SCALE GENOMIC DNA]</scope>
    <source>
        <strain evidence="2 3">OR37</strain>
    </source>
</reference>
<evidence type="ECO:0000313" key="2">
    <source>
        <dbReference type="EMBL" id="ENZ81577.1"/>
    </source>
</evidence>
<feature type="domain" description="HTH cro/C1-type" evidence="1">
    <location>
        <begin position="15"/>
        <end position="64"/>
    </location>
</feature>
<organism evidence="2 3">
    <name type="scientific">Caulobacter vibrioides OR37</name>
    <dbReference type="NCBI Taxonomy" id="1292034"/>
    <lineage>
        <taxon>Bacteria</taxon>
        <taxon>Pseudomonadati</taxon>
        <taxon>Pseudomonadota</taxon>
        <taxon>Alphaproteobacteria</taxon>
        <taxon>Caulobacterales</taxon>
        <taxon>Caulobacteraceae</taxon>
        <taxon>Caulobacter</taxon>
    </lineage>
</organism>
<evidence type="ECO:0000313" key="3">
    <source>
        <dbReference type="Proteomes" id="UP000013063"/>
    </source>
</evidence>
<dbReference type="InterPro" id="IPR010982">
    <property type="entry name" value="Lambda_DNA-bd_dom_sf"/>
</dbReference>
<sequence>MPPVEIIAFNVHVRRKLHGWKQSTLASLADVSLSTIERIERGEPVQPALMEKVGAAFGYPPGYYTAPRTPLTQEEVAQQYDGHTVFVSVEPFAKQLQFRRIARCMHLVFAPIGDCPNDQPQLLKLFELLSELTVRLALPTLAPRSRLGGVRPLYQAITNQIALLRRAGIALVCGVLHEPERDPQRYAVIAAGHLAVDPGIQTRKLLILDRREVTGTWETESLD</sequence>
<dbReference type="PROSITE" id="PS50943">
    <property type="entry name" value="HTH_CROC1"/>
    <property type="match status" value="1"/>
</dbReference>
<dbReference type="CDD" id="cd00093">
    <property type="entry name" value="HTH_XRE"/>
    <property type="match status" value="1"/>
</dbReference>
<dbReference type="EMBL" id="APMP01000015">
    <property type="protein sequence ID" value="ENZ81577.1"/>
    <property type="molecule type" value="Genomic_DNA"/>
</dbReference>
<dbReference type="SMART" id="SM00530">
    <property type="entry name" value="HTH_XRE"/>
    <property type="match status" value="1"/>
</dbReference>
<dbReference type="Pfam" id="PF01381">
    <property type="entry name" value="HTH_3"/>
    <property type="match status" value="1"/>
</dbReference>
<dbReference type="PATRIC" id="fig|1292034.3.peg.2498"/>
<proteinExistence type="predicted"/>
<dbReference type="eggNOG" id="ENOG5030BVS">
    <property type="taxonomic scope" value="Bacteria"/>
</dbReference>